<dbReference type="AlphaFoldDB" id="A0A8T1Q8X4"/>
<gene>
    <name evidence="2" type="ORF">CIPAW_06G070900</name>
</gene>
<proteinExistence type="predicted"/>
<organism evidence="2 3">
    <name type="scientific">Carya illinoinensis</name>
    <name type="common">Pecan</name>
    <dbReference type="NCBI Taxonomy" id="32201"/>
    <lineage>
        <taxon>Eukaryota</taxon>
        <taxon>Viridiplantae</taxon>
        <taxon>Streptophyta</taxon>
        <taxon>Embryophyta</taxon>
        <taxon>Tracheophyta</taxon>
        <taxon>Spermatophyta</taxon>
        <taxon>Magnoliopsida</taxon>
        <taxon>eudicotyledons</taxon>
        <taxon>Gunneridae</taxon>
        <taxon>Pentapetalae</taxon>
        <taxon>rosids</taxon>
        <taxon>fabids</taxon>
        <taxon>Fagales</taxon>
        <taxon>Juglandaceae</taxon>
        <taxon>Carya</taxon>
    </lineage>
</organism>
<accession>A0A8T1Q8X4</accession>
<protein>
    <submittedName>
        <fullName evidence="2">Uncharacterized protein</fullName>
    </submittedName>
</protein>
<name>A0A8T1Q8X4_CARIL</name>
<sequence>MSLNLLLDPGAGLNLSTDKQSEGKGSRSYSC</sequence>
<feature type="region of interest" description="Disordered" evidence="1">
    <location>
        <begin position="1"/>
        <end position="31"/>
    </location>
</feature>
<reference evidence="2" key="1">
    <citation type="submission" date="2020-12" db="EMBL/GenBank/DDBJ databases">
        <title>WGS assembly of Carya illinoinensis cv. Pawnee.</title>
        <authorList>
            <person name="Platts A."/>
            <person name="Shu S."/>
            <person name="Wright S."/>
            <person name="Barry K."/>
            <person name="Edger P."/>
            <person name="Pires J.C."/>
            <person name="Schmutz J."/>
        </authorList>
    </citation>
    <scope>NUCLEOTIDE SEQUENCE</scope>
    <source>
        <tissue evidence="2">Leaf</tissue>
    </source>
</reference>
<evidence type="ECO:0000313" key="2">
    <source>
        <dbReference type="EMBL" id="KAG6650843.1"/>
    </source>
</evidence>
<evidence type="ECO:0000256" key="1">
    <source>
        <dbReference type="SAM" id="MobiDB-lite"/>
    </source>
</evidence>
<comment type="caution">
    <text evidence="2">The sequence shown here is derived from an EMBL/GenBank/DDBJ whole genome shotgun (WGS) entry which is preliminary data.</text>
</comment>
<keyword evidence="3" id="KW-1185">Reference proteome</keyword>
<dbReference type="Proteomes" id="UP000811609">
    <property type="component" value="Chromosome 6"/>
</dbReference>
<evidence type="ECO:0000313" key="3">
    <source>
        <dbReference type="Proteomes" id="UP000811609"/>
    </source>
</evidence>
<dbReference type="EMBL" id="CM031814">
    <property type="protein sequence ID" value="KAG6650843.1"/>
    <property type="molecule type" value="Genomic_DNA"/>
</dbReference>